<feature type="region of interest" description="Disordered" evidence="4">
    <location>
        <begin position="357"/>
        <end position="382"/>
    </location>
</feature>
<dbReference type="SMART" id="SM00796">
    <property type="entry name" value="AHS1"/>
    <property type="match status" value="1"/>
</dbReference>
<protein>
    <submittedName>
        <fullName evidence="7">Carboxyltransferase domain-containing protein</fullName>
    </submittedName>
</protein>
<organism evidence="7">
    <name type="scientific">Arthrobacter sp. K5</name>
    <dbReference type="NCBI Taxonomy" id="2839623"/>
    <lineage>
        <taxon>Bacteria</taxon>
        <taxon>Bacillati</taxon>
        <taxon>Actinomycetota</taxon>
        <taxon>Actinomycetes</taxon>
        <taxon>Micrococcales</taxon>
        <taxon>Micrococcaceae</taxon>
        <taxon>Arthrobacter</taxon>
    </lineage>
</organism>
<dbReference type="PANTHER" id="PTHR43309:SF3">
    <property type="entry name" value="5-OXOPROLINASE SUBUNIT C"/>
    <property type="match status" value="1"/>
</dbReference>
<feature type="domain" description="Carboxyltransferase" evidence="5">
    <location>
        <begin position="51"/>
        <end position="240"/>
    </location>
</feature>
<feature type="domain" description="Carboxyltransferase" evidence="6">
    <location>
        <begin position="299"/>
        <end position="596"/>
    </location>
</feature>
<dbReference type="GO" id="GO:0016787">
    <property type="term" value="F:hydrolase activity"/>
    <property type="evidence" value="ECO:0007669"/>
    <property type="project" value="UniProtKB-KW"/>
</dbReference>
<dbReference type="SUPFAM" id="SSF50891">
    <property type="entry name" value="Cyclophilin-like"/>
    <property type="match status" value="2"/>
</dbReference>
<evidence type="ECO:0000256" key="4">
    <source>
        <dbReference type="SAM" id="MobiDB-lite"/>
    </source>
</evidence>
<evidence type="ECO:0000256" key="2">
    <source>
        <dbReference type="ARBA" id="ARBA00022801"/>
    </source>
</evidence>
<dbReference type="Pfam" id="PF02626">
    <property type="entry name" value="CT_A_B"/>
    <property type="match status" value="1"/>
</dbReference>
<feature type="compositionally biased region" description="Polar residues" evidence="4">
    <location>
        <begin position="370"/>
        <end position="382"/>
    </location>
</feature>
<feature type="region of interest" description="Disordered" evidence="4">
    <location>
        <begin position="17"/>
        <end position="50"/>
    </location>
</feature>
<evidence type="ECO:0000256" key="3">
    <source>
        <dbReference type="ARBA" id="ARBA00022840"/>
    </source>
</evidence>
<feature type="compositionally biased region" description="Low complexity" evidence="4">
    <location>
        <begin position="25"/>
        <end position="38"/>
    </location>
</feature>
<keyword evidence="1" id="KW-0547">Nucleotide-binding</keyword>
<evidence type="ECO:0000259" key="5">
    <source>
        <dbReference type="SMART" id="SM00796"/>
    </source>
</evidence>
<dbReference type="InterPro" id="IPR029000">
    <property type="entry name" value="Cyclophilin-like_dom_sf"/>
</dbReference>
<proteinExistence type="predicted"/>
<dbReference type="GO" id="GO:0005524">
    <property type="term" value="F:ATP binding"/>
    <property type="evidence" value="ECO:0007669"/>
    <property type="project" value="UniProtKB-KW"/>
</dbReference>
<dbReference type="SMART" id="SM00797">
    <property type="entry name" value="AHS2"/>
    <property type="match status" value="1"/>
</dbReference>
<dbReference type="Pfam" id="PF02682">
    <property type="entry name" value="CT_C_D"/>
    <property type="match status" value="1"/>
</dbReference>
<keyword evidence="3" id="KW-0067">ATP-binding</keyword>
<sequence length="603" mass="61697">MANINVDMPFASFGQPAAAARHNTARPTTTGTNTAPPDTVRPDAPRPGRVRAVRPVGTRTVLAEVSGTQDVLALQAALLDAPLPGQQDVLAAAETVMVRAESPAAARRIGQALLELDLTAPAEQAGGLVVIDTVYDGEDLAEVGQLTGLGADGVIAAHTGQIWTVAFAGFAPGFGYMVGENQALEVPRRSSPRTAVPAGSVALAGNYSAVYPRKSPGGWQLIGRTGAKMWDLDRPEPALASPGHRVQFRAVRDVVQLAGQDTRQTDSQQQAPAATSGLRVLAPGIHSLIQDLGRQGHSALGVSAAGALDRASLRRANRLVGNAPSAAAIETVSGGLRVQAVGDQVLAVAGAPSALTVVTPPASPDAPDTGETQSGDSQNRQRTVPVAAPFALLDGEILTIGVPDAGFRSYIAVRGGVDAPPVLGSRSTDTMSGIGPKPLAAGQLLPSGGAAESGVVGSPEIQPDYPSGGVTVLDIVPGPRADWFDQAAIDSLCGQDWTVKPESNRVGMRLQGTPLQRSRTGELPSEGTVAGAIQMPPEGLPVLFLADHPITGGYPVIGVVVDHQLDLAAQVPIGGSIRFRIAPESAAAPAGPSEEAPEREASN</sequence>
<dbReference type="Gene3D" id="2.40.100.10">
    <property type="entry name" value="Cyclophilin-like"/>
    <property type="match status" value="2"/>
</dbReference>
<name>A0AAU8EWN6_9MICC</name>
<gene>
    <name evidence="7" type="ORF">ABRP34_10585</name>
</gene>
<keyword evidence="2" id="KW-0378">Hydrolase</keyword>
<reference evidence="7" key="1">
    <citation type="submission" date="2024-06" db="EMBL/GenBank/DDBJ databases">
        <title>Biodegradation of dimethachlon by Arthrobacter sp. K5: mechanistic insights and ecological implications.</title>
        <authorList>
            <person name="Hu S."/>
            <person name="Lu P."/>
        </authorList>
    </citation>
    <scope>NUCLEOTIDE SEQUENCE</scope>
    <source>
        <strain evidence="7">K5</strain>
    </source>
</reference>
<dbReference type="RefSeq" id="WP_353713186.1">
    <property type="nucleotide sequence ID" value="NZ_CP159279.1"/>
</dbReference>
<dbReference type="InterPro" id="IPR003778">
    <property type="entry name" value="CT_A_B"/>
</dbReference>
<accession>A0AAU8EWN6</accession>
<evidence type="ECO:0000259" key="6">
    <source>
        <dbReference type="SMART" id="SM00797"/>
    </source>
</evidence>
<evidence type="ECO:0000256" key="1">
    <source>
        <dbReference type="ARBA" id="ARBA00022741"/>
    </source>
</evidence>
<dbReference type="AlphaFoldDB" id="A0AAU8EWN6"/>
<dbReference type="Gene3D" id="3.30.1360.40">
    <property type="match status" value="1"/>
</dbReference>
<dbReference type="EMBL" id="CP159279">
    <property type="protein sequence ID" value="XCH13391.1"/>
    <property type="molecule type" value="Genomic_DNA"/>
</dbReference>
<evidence type="ECO:0000313" key="7">
    <source>
        <dbReference type="EMBL" id="XCH13391.1"/>
    </source>
</evidence>
<dbReference type="InterPro" id="IPR052708">
    <property type="entry name" value="PxpC"/>
</dbReference>
<dbReference type="InterPro" id="IPR003833">
    <property type="entry name" value="CT_C_D"/>
</dbReference>
<dbReference type="PANTHER" id="PTHR43309">
    <property type="entry name" value="5-OXOPROLINASE SUBUNIT C"/>
    <property type="match status" value="1"/>
</dbReference>